<keyword evidence="1" id="KW-0812">Transmembrane</keyword>
<evidence type="ECO:0000313" key="3">
    <source>
        <dbReference type="EMBL" id="EDQ87274.1"/>
    </source>
</evidence>
<protein>
    <recommendedName>
        <fullName evidence="2">Ubiquitin-like domain-containing protein</fullName>
    </recommendedName>
</protein>
<dbReference type="GeneID" id="5893094"/>
<reference evidence="3 4" key="1">
    <citation type="journal article" date="2008" name="Nature">
        <title>The genome of the choanoflagellate Monosiga brevicollis and the origin of metazoans.</title>
        <authorList>
            <consortium name="JGI Sequencing"/>
            <person name="King N."/>
            <person name="Westbrook M.J."/>
            <person name="Young S.L."/>
            <person name="Kuo A."/>
            <person name="Abedin M."/>
            <person name="Chapman J."/>
            <person name="Fairclough S."/>
            <person name="Hellsten U."/>
            <person name="Isogai Y."/>
            <person name="Letunic I."/>
            <person name="Marr M."/>
            <person name="Pincus D."/>
            <person name="Putnam N."/>
            <person name="Rokas A."/>
            <person name="Wright K.J."/>
            <person name="Zuzow R."/>
            <person name="Dirks W."/>
            <person name="Good M."/>
            <person name="Goodstein D."/>
            <person name="Lemons D."/>
            <person name="Li W."/>
            <person name="Lyons J.B."/>
            <person name="Morris A."/>
            <person name="Nichols S."/>
            <person name="Richter D.J."/>
            <person name="Salamov A."/>
            <person name="Bork P."/>
            <person name="Lim W.A."/>
            <person name="Manning G."/>
            <person name="Miller W.T."/>
            <person name="McGinnis W."/>
            <person name="Shapiro H."/>
            <person name="Tjian R."/>
            <person name="Grigoriev I.V."/>
            <person name="Rokhsar D."/>
        </authorList>
    </citation>
    <scope>NUCLEOTIDE SEQUENCE [LARGE SCALE GENOMIC DNA]</scope>
    <source>
        <strain evidence="4">MX1 / ATCC 50154</strain>
    </source>
</reference>
<evidence type="ECO:0000256" key="1">
    <source>
        <dbReference type="SAM" id="Phobius"/>
    </source>
</evidence>
<name>A9V5F6_MONBE</name>
<dbReference type="RefSeq" id="XP_001747887.1">
    <property type="nucleotide sequence ID" value="XM_001747835.1"/>
</dbReference>
<dbReference type="InterPro" id="IPR029071">
    <property type="entry name" value="Ubiquitin-like_domsf"/>
</dbReference>
<dbReference type="SUPFAM" id="SSF48371">
    <property type="entry name" value="ARM repeat"/>
    <property type="match status" value="1"/>
</dbReference>
<keyword evidence="1" id="KW-1133">Transmembrane helix</keyword>
<sequence length="594" mass="65662">MIVYLQLAACKGKTLLIIADAADTVARIKALAYHTLAAEDVHAEAFRVYYKGKSLPEFLTLEDCGLSNTRDHVVELVPVQSLAQAPLQSLSFADNEHAAKLLQQEMHWFSRRARLLHAYRILLFFCIFTSLASLVSFLWYIPMISVLVAGIELVNVPQFSDLGGFTVQMLQSSIAHMDRAKYFNFLWAIAIAAMIALLGLDFGDDCDIVCEEDTYLTLGTYGLLALLFLGTSIVSWWSSFNFRRRAGDLLEPYLLSITNINSRYFAPPGTSRRTPLPTIDELSSRDTLAFVQRIHAFLNESASNCLLLCQLQSVIRLLEVAGGTGQASELAILCLERMLRYLSTHPTLLEHGVVERIQSHLASNPIQAEQPGLTCLVHLCATDQACQHVLKAGTLESLRDIAKGLLPKSNNSLATITSALMRANHYEATSEDVEDCVFLVRCVLQSAPNGDCYNALACLNDLLELHLDEINDATLGRLIISWQALVETSDVEVAILAAQACASFCHHEHGLQVMMQYQMLDSMVSLLRPFLSVDEGMLVAQPFYACVRRLDMEGGLDLDEGAQASLTALRSMIAERLEVADLEGEDMDVMDTSS</sequence>
<keyword evidence="1" id="KW-0472">Membrane</keyword>
<keyword evidence="4" id="KW-1185">Reference proteome</keyword>
<dbReference type="InParanoid" id="A9V5F6"/>
<dbReference type="SUPFAM" id="SSF54236">
    <property type="entry name" value="Ubiquitin-like"/>
    <property type="match status" value="1"/>
</dbReference>
<dbReference type="KEGG" id="mbr:MONBRDRAFT_27494"/>
<dbReference type="EMBL" id="CH991560">
    <property type="protein sequence ID" value="EDQ87274.1"/>
    <property type="molecule type" value="Genomic_DNA"/>
</dbReference>
<feature type="transmembrane region" description="Helical" evidence="1">
    <location>
        <begin position="121"/>
        <end position="141"/>
    </location>
</feature>
<evidence type="ECO:0000313" key="4">
    <source>
        <dbReference type="Proteomes" id="UP000001357"/>
    </source>
</evidence>
<evidence type="ECO:0000259" key="2">
    <source>
        <dbReference type="PROSITE" id="PS50053"/>
    </source>
</evidence>
<organism evidence="3 4">
    <name type="scientific">Monosiga brevicollis</name>
    <name type="common">Choanoflagellate</name>
    <dbReference type="NCBI Taxonomy" id="81824"/>
    <lineage>
        <taxon>Eukaryota</taxon>
        <taxon>Choanoflagellata</taxon>
        <taxon>Craspedida</taxon>
        <taxon>Salpingoecidae</taxon>
        <taxon>Monosiga</taxon>
    </lineage>
</organism>
<dbReference type="InterPro" id="IPR016024">
    <property type="entry name" value="ARM-type_fold"/>
</dbReference>
<feature type="transmembrane region" description="Helical" evidence="1">
    <location>
        <begin position="215"/>
        <end position="237"/>
    </location>
</feature>
<feature type="transmembrane region" description="Helical" evidence="1">
    <location>
        <begin position="182"/>
        <end position="203"/>
    </location>
</feature>
<dbReference type="AlphaFoldDB" id="A9V5F6"/>
<dbReference type="PROSITE" id="PS50053">
    <property type="entry name" value="UBIQUITIN_2"/>
    <property type="match status" value="1"/>
</dbReference>
<gene>
    <name evidence="3" type="ORF">MONBRDRAFT_27494</name>
</gene>
<proteinExistence type="predicted"/>
<dbReference type="Proteomes" id="UP000001357">
    <property type="component" value="Unassembled WGS sequence"/>
</dbReference>
<feature type="domain" description="Ubiquitin-like" evidence="2">
    <location>
        <begin position="3"/>
        <end position="68"/>
    </location>
</feature>
<dbReference type="InterPro" id="IPR000626">
    <property type="entry name" value="Ubiquitin-like_dom"/>
</dbReference>
<accession>A9V5F6</accession>